<dbReference type="PANTHER" id="PTHR31069:SF32">
    <property type="entry name" value="ARGININE METABOLISM REGULATION PROTEIN II"/>
    <property type="match status" value="1"/>
</dbReference>
<dbReference type="GO" id="GO:0008270">
    <property type="term" value="F:zinc ion binding"/>
    <property type="evidence" value="ECO:0007669"/>
    <property type="project" value="InterPro"/>
</dbReference>
<evidence type="ECO:0000313" key="8">
    <source>
        <dbReference type="EMBL" id="CAJ2512318.1"/>
    </source>
</evidence>
<dbReference type="GO" id="GO:0003677">
    <property type="term" value="F:DNA binding"/>
    <property type="evidence" value="ECO:0007669"/>
    <property type="project" value="UniProtKB-KW"/>
</dbReference>
<dbReference type="GO" id="GO:0005634">
    <property type="term" value="C:nucleus"/>
    <property type="evidence" value="ECO:0007669"/>
    <property type="project" value="InterPro"/>
</dbReference>
<proteinExistence type="predicted"/>
<name>A0AAI8YPH3_9PEZI</name>
<dbReference type="SUPFAM" id="SSF57701">
    <property type="entry name" value="Zn2/Cys6 DNA-binding domain"/>
    <property type="match status" value="1"/>
</dbReference>
<protein>
    <submittedName>
        <fullName evidence="8">Uu.00g053330.m01.CDS01</fullName>
    </submittedName>
</protein>
<feature type="domain" description="Zn(2)-C6 fungal-type" evidence="7">
    <location>
        <begin position="16"/>
        <end position="46"/>
    </location>
</feature>
<dbReference type="InterPro" id="IPR013700">
    <property type="entry name" value="AflR"/>
</dbReference>
<dbReference type="PROSITE" id="PS50048">
    <property type="entry name" value="ZN2_CY6_FUNGAL_2"/>
    <property type="match status" value="1"/>
</dbReference>
<dbReference type="Proteomes" id="UP001295740">
    <property type="component" value="Unassembled WGS sequence"/>
</dbReference>
<keyword evidence="1" id="KW-0479">Metal-binding</keyword>
<comment type="caution">
    <text evidence="8">The sequence shown here is derived from an EMBL/GenBank/DDBJ whole genome shotgun (WGS) entry which is preliminary data.</text>
</comment>
<dbReference type="Gene3D" id="4.10.240.10">
    <property type="entry name" value="Zn(2)-C6 fungal-type DNA-binding domain"/>
    <property type="match status" value="1"/>
</dbReference>
<evidence type="ECO:0000313" key="9">
    <source>
        <dbReference type="Proteomes" id="UP001295740"/>
    </source>
</evidence>
<evidence type="ECO:0000256" key="5">
    <source>
        <dbReference type="ARBA" id="ARBA00023242"/>
    </source>
</evidence>
<evidence type="ECO:0000256" key="1">
    <source>
        <dbReference type="ARBA" id="ARBA00022723"/>
    </source>
</evidence>
<keyword evidence="9" id="KW-1185">Reference proteome</keyword>
<evidence type="ECO:0000256" key="3">
    <source>
        <dbReference type="ARBA" id="ARBA00023125"/>
    </source>
</evidence>
<feature type="region of interest" description="Disordered" evidence="6">
    <location>
        <begin position="65"/>
        <end position="113"/>
    </location>
</feature>
<keyword evidence="4" id="KW-0804">Transcription</keyword>
<accession>A0AAI8YPH3</accession>
<dbReference type="PROSITE" id="PS00463">
    <property type="entry name" value="ZN2_CY6_FUNGAL_1"/>
    <property type="match status" value="1"/>
</dbReference>
<dbReference type="GO" id="GO:0000981">
    <property type="term" value="F:DNA-binding transcription factor activity, RNA polymerase II-specific"/>
    <property type="evidence" value="ECO:0007669"/>
    <property type="project" value="InterPro"/>
</dbReference>
<keyword evidence="3" id="KW-0238">DNA-binding</keyword>
<dbReference type="Pfam" id="PF08493">
    <property type="entry name" value="AflR"/>
    <property type="match status" value="1"/>
</dbReference>
<sequence>MTGRQATRTRQKYKDSCTNCAGAKVKCSKDRPICARCIERGLECSYGLSYRYGRLPARVKLNSMEAADRSTSTTPQRVLLPTESRTPSPSWTSSPSSEPDASQSAWTYEPNTGVPLDMGTTNSLNACFDYDYDPATSHNLALASLDGVSAPAIPFHCRSFQDMTPTSSPVVATDATFSTLNYLQGLDLDPQPLSRRYHSRSVSSVSSPPSGFEYQPTAFSNLPSTTFCTPPETPSHSRSGFSNSYHDCLSQASALLVTLRSYQGPPQITHVEITGQVLQIIECDCFSRDDYLRIIMILIAFEIMATYSKATQQGTSTITSAEGILEDLQVVLKLIERLLRRLREMASSPKRFSPTSGIIPNLSIINVSPAVFGQLEADLRKHLRGISNATMDVLRRG</sequence>
<organism evidence="8 9">
    <name type="scientific">Anthostomella pinea</name>
    <dbReference type="NCBI Taxonomy" id="933095"/>
    <lineage>
        <taxon>Eukaryota</taxon>
        <taxon>Fungi</taxon>
        <taxon>Dikarya</taxon>
        <taxon>Ascomycota</taxon>
        <taxon>Pezizomycotina</taxon>
        <taxon>Sordariomycetes</taxon>
        <taxon>Xylariomycetidae</taxon>
        <taxon>Xylariales</taxon>
        <taxon>Xylariaceae</taxon>
        <taxon>Anthostomella</taxon>
    </lineage>
</organism>
<evidence type="ECO:0000256" key="4">
    <source>
        <dbReference type="ARBA" id="ARBA00023163"/>
    </source>
</evidence>
<evidence type="ECO:0000256" key="2">
    <source>
        <dbReference type="ARBA" id="ARBA00023015"/>
    </source>
</evidence>
<dbReference type="CDD" id="cd00067">
    <property type="entry name" value="GAL4"/>
    <property type="match status" value="1"/>
</dbReference>
<dbReference type="Pfam" id="PF00172">
    <property type="entry name" value="Zn_clus"/>
    <property type="match status" value="1"/>
</dbReference>
<feature type="compositionally biased region" description="Low complexity" evidence="6">
    <location>
        <begin position="81"/>
        <end position="104"/>
    </location>
</feature>
<keyword evidence="5" id="KW-0539">Nucleus</keyword>
<dbReference type="EMBL" id="CAUWAG010000019">
    <property type="protein sequence ID" value="CAJ2512318.1"/>
    <property type="molecule type" value="Genomic_DNA"/>
</dbReference>
<gene>
    <name evidence="8" type="ORF">KHLLAP_LOCUS12786</name>
</gene>
<dbReference type="SMART" id="SM00066">
    <property type="entry name" value="GAL4"/>
    <property type="match status" value="1"/>
</dbReference>
<evidence type="ECO:0000259" key="7">
    <source>
        <dbReference type="PROSITE" id="PS50048"/>
    </source>
</evidence>
<evidence type="ECO:0000256" key="6">
    <source>
        <dbReference type="SAM" id="MobiDB-lite"/>
    </source>
</evidence>
<dbReference type="InterPro" id="IPR036864">
    <property type="entry name" value="Zn2-C6_fun-type_DNA-bd_sf"/>
</dbReference>
<dbReference type="InterPro" id="IPR001138">
    <property type="entry name" value="Zn2Cys6_DnaBD"/>
</dbReference>
<dbReference type="PANTHER" id="PTHR31069">
    <property type="entry name" value="OLEATE-ACTIVATED TRANSCRIPTION FACTOR 1-RELATED"/>
    <property type="match status" value="1"/>
</dbReference>
<dbReference type="AlphaFoldDB" id="A0AAI8YPH3"/>
<dbReference type="GO" id="GO:0045122">
    <property type="term" value="P:aflatoxin biosynthetic process"/>
    <property type="evidence" value="ECO:0007669"/>
    <property type="project" value="InterPro"/>
</dbReference>
<dbReference type="InterPro" id="IPR050675">
    <property type="entry name" value="OAF3"/>
</dbReference>
<keyword evidence="2" id="KW-0805">Transcription regulation</keyword>
<reference evidence="8" key="1">
    <citation type="submission" date="2023-10" db="EMBL/GenBank/DDBJ databases">
        <authorList>
            <person name="Hackl T."/>
        </authorList>
    </citation>
    <scope>NUCLEOTIDE SEQUENCE</scope>
</reference>
<dbReference type="PRINTS" id="PR00755">
    <property type="entry name" value="AFLATOXINBRP"/>
</dbReference>